<dbReference type="AlphaFoldDB" id="A0A314L9M8"/>
<dbReference type="STRING" id="49451.A0A314L9M8"/>
<dbReference type="EMBL" id="MJEQ01000300">
    <property type="protein sequence ID" value="OIT37534.1"/>
    <property type="molecule type" value="Genomic_DNA"/>
</dbReference>
<keyword evidence="2" id="KW-1185">Reference proteome</keyword>
<name>A0A314L9M8_NICAT</name>
<dbReference type="Proteomes" id="UP000187609">
    <property type="component" value="Unassembled WGS sequence"/>
</dbReference>
<evidence type="ECO:0000313" key="1">
    <source>
        <dbReference type="EMBL" id="OIT37534.1"/>
    </source>
</evidence>
<reference evidence="1" key="1">
    <citation type="submission" date="2016-11" db="EMBL/GenBank/DDBJ databases">
        <title>The genome of Nicotiana attenuata.</title>
        <authorList>
            <person name="Xu S."/>
            <person name="Brockmoeller T."/>
            <person name="Gaquerel E."/>
            <person name="Navarro A."/>
            <person name="Kuhl H."/>
            <person name="Gase K."/>
            <person name="Ling Z."/>
            <person name="Zhou W."/>
            <person name="Kreitzer C."/>
            <person name="Stanke M."/>
            <person name="Tang H."/>
            <person name="Lyons E."/>
            <person name="Pandey P."/>
            <person name="Pandey S.P."/>
            <person name="Timmermann B."/>
            <person name="Baldwin I.T."/>
        </authorList>
    </citation>
    <scope>NUCLEOTIDE SEQUENCE [LARGE SCALE GENOMIC DNA]</scope>
    <source>
        <strain evidence="1">UT</strain>
    </source>
</reference>
<sequence length="103" mass="12037">MKIEYVALASAEQEVFWLKKFLEQLLDIAENVELVLVYYDSKAAISSTKDPKLHCITKHIDINYNYAIGMVRRKVVNLKHVFTKDMLVDPLTKPLSRDVFERH</sequence>
<protein>
    <submittedName>
        <fullName evidence="1">Retrovirus-related pol polyprotein from transposon tnt 1-94</fullName>
    </submittedName>
</protein>
<dbReference type="Gramene" id="OIT37534">
    <property type="protein sequence ID" value="OIT37534"/>
    <property type="gene ID" value="A4A49_59278"/>
</dbReference>
<comment type="caution">
    <text evidence="1">The sequence shown here is derived from an EMBL/GenBank/DDBJ whole genome shotgun (WGS) entry which is preliminary data.</text>
</comment>
<evidence type="ECO:0000313" key="2">
    <source>
        <dbReference type="Proteomes" id="UP000187609"/>
    </source>
</evidence>
<gene>
    <name evidence="1" type="primary">POLX_73</name>
    <name evidence="1" type="ORF">A4A49_59278</name>
</gene>
<organism evidence="1 2">
    <name type="scientific">Nicotiana attenuata</name>
    <name type="common">Coyote tobacco</name>
    <dbReference type="NCBI Taxonomy" id="49451"/>
    <lineage>
        <taxon>Eukaryota</taxon>
        <taxon>Viridiplantae</taxon>
        <taxon>Streptophyta</taxon>
        <taxon>Embryophyta</taxon>
        <taxon>Tracheophyta</taxon>
        <taxon>Spermatophyta</taxon>
        <taxon>Magnoliopsida</taxon>
        <taxon>eudicotyledons</taxon>
        <taxon>Gunneridae</taxon>
        <taxon>Pentapetalae</taxon>
        <taxon>asterids</taxon>
        <taxon>lamiids</taxon>
        <taxon>Solanales</taxon>
        <taxon>Solanaceae</taxon>
        <taxon>Nicotianoideae</taxon>
        <taxon>Nicotianeae</taxon>
        <taxon>Nicotiana</taxon>
    </lineage>
</organism>
<dbReference type="CDD" id="cd09272">
    <property type="entry name" value="RNase_HI_RT_Ty1"/>
    <property type="match status" value="1"/>
</dbReference>
<feature type="non-terminal residue" evidence="1">
    <location>
        <position position="103"/>
    </location>
</feature>
<accession>A0A314L9M8</accession>
<proteinExistence type="predicted"/>